<proteinExistence type="predicted"/>
<dbReference type="RefSeq" id="WP_341418637.1">
    <property type="nucleotide sequence ID" value="NZ_JBBPCC010000021.1"/>
</dbReference>
<keyword evidence="2" id="KW-1185">Reference proteome</keyword>
<dbReference type="EMBL" id="JBBPCC010000021">
    <property type="protein sequence ID" value="MEK8131509.1"/>
    <property type="molecule type" value="Genomic_DNA"/>
</dbReference>
<gene>
    <name evidence="1" type="ORF">WMW72_26730</name>
</gene>
<protein>
    <submittedName>
        <fullName evidence="1">Uncharacterized protein</fullName>
    </submittedName>
</protein>
<accession>A0ABU9DRL7</accession>
<comment type="caution">
    <text evidence="1">The sequence shown here is derived from an EMBL/GenBank/DDBJ whole genome shotgun (WGS) entry which is preliminary data.</text>
</comment>
<organism evidence="1 2">
    <name type="scientific">Paenibacillus filicis</name>
    <dbReference type="NCBI Taxonomy" id="669464"/>
    <lineage>
        <taxon>Bacteria</taxon>
        <taxon>Bacillati</taxon>
        <taxon>Bacillota</taxon>
        <taxon>Bacilli</taxon>
        <taxon>Bacillales</taxon>
        <taxon>Paenibacillaceae</taxon>
        <taxon>Paenibacillus</taxon>
    </lineage>
</organism>
<dbReference type="Proteomes" id="UP001469365">
    <property type="component" value="Unassembled WGS sequence"/>
</dbReference>
<sequence>MLAVPANRLIARDIMLTDPANRLIARDIIRIDLANRLIAQVIMHIGPVNMATTLAFQGNGRCRFRAYRKAGPIRTPKLLIRAVPQRKLDSGAVITGASIGPPPVSGYAGA</sequence>
<evidence type="ECO:0000313" key="2">
    <source>
        <dbReference type="Proteomes" id="UP001469365"/>
    </source>
</evidence>
<evidence type="ECO:0000313" key="1">
    <source>
        <dbReference type="EMBL" id="MEK8131509.1"/>
    </source>
</evidence>
<reference evidence="1 2" key="1">
    <citation type="submission" date="2024-04" db="EMBL/GenBank/DDBJ databases">
        <title>draft genome sequnece of Paenibacillus filicis.</title>
        <authorList>
            <person name="Kim D.-U."/>
        </authorList>
    </citation>
    <scope>NUCLEOTIDE SEQUENCE [LARGE SCALE GENOMIC DNA]</scope>
    <source>
        <strain evidence="1 2">KACC14197</strain>
    </source>
</reference>
<name>A0ABU9DRL7_9BACL</name>